<dbReference type="InterPro" id="IPR002067">
    <property type="entry name" value="MCP"/>
</dbReference>
<keyword evidence="9 10" id="KW-0472">Membrane</keyword>
<dbReference type="Gene3D" id="1.50.40.10">
    <property type="entry name" value="Mitochondrial carrier domain"/>
    <property type="match status" value="1"/>
</dbReference>
<comment type="similarity">
    <text evidence="2 11">Belongs to the mitochondrial carrier (TC 2.A.29) family.</text>
</comment>
<dbReference type="GO" id="GO:0005743">
    <property type="term" value="C:mitochondrial inner membrane"/>
    <property type="evidence" value="ECO:0007669"/>
    <property type="project" value="UniProtKB-SubCell"/>
</dbReference>
<evidence type="ECO:0000256" key="9">
    <source>
        <dbReference type="ARBA" id="ARBA00023136"/>
    </source>
</evidence>
<feature type="compositionally biased region" description="Low complexity" evidence="12">
    <location>
        <begin position="1"/>
        <end position="17"/>
    </location>
</feature>
<evidence type="ECO:0000256" key="1">
    <source>
        <dbReference type="ARBA" id="ARBA00004448"/>
    </source>
</evidence>
<dbReference type="GO" id="GO:0055085">
    <property type="term" value="P:transmembrane transport"/>
    <property type="evidence" value="ECO:0007669"/>
    <property type="project" value="InterPro"/>
</dbReference>
<feature type="compositionally biased region" description="Polar residues" evidence="12">
    <location>
        <begin position="21"/>
        <end position="32"/>
    </location>
</feature>
<protein>
    <submittedName>
        <fullName evidence="14">Solute carrier family 25 (Mitochondrial carrier protein), member 16</fullName>
    </submittedName>
</protein>
<evidence type="ECO:0000256" key="7">
    <source>
        <dbReference type="ARBA" id="ARBA00022989"/>
    </source>
</evidence>
<dbReference type="OrthoDB" id="270584at2759"/>
<dbReference type="AlphaFoldDB" id="A0A0D0VQ42"/>
<dbReference type="InterPro" id="IPR018108">
    <property type="entry name" value="MCP_transmembrane"/>
</dbReference>
<dbReference type="PRINTS" id="PR00928">
    <property type="entry name" value="GRAVESDC"/>
</dbReference>
<dbReference type="Pfam" id="PF00153">
    <property type="entry name" value="Mito_carr"/>
    <property type="match status" value="4"/>
</dbReference>
<feature type="transmembrane region" description="Helical" evidence="13">
    <location>
        <begin position="350"/>
        <end position="373"/>
    </location>
</feature>
<evidence type="ECO:0000313" key="14">
    <source>
        <dbReference type="EMBL" id="KIR47350.1"/>
    </source>
</evidence>
<keyword evidence="6" id="KW-0999">Mitochondrion inner membrane</keyword>
<name>A0A0D0VQ42_CRYGA</name>
<feature type="transmembrane region" description="Helical" evidence="13">
    <location>
        <begin position="253"/>
        <end position="275"/>
    </location>
</feature>
<dbReference type="HOGENOM" id="CLU_015166_10_0_1"/>
<evidence type="ECO:0000256" key="13">
    <source>
        <dbReference type="SAM" id="Phobius"/>
    </source>
</evidence>
<evidence type="ECO:0000256" key="10">
    <source>
        <dbReference type="PROSITE-ProRule" id="PRU00282"/>
    </source>
</evidence>
<feature type="repeat" description="Solcar" evidence="10">
    <location>
        <begin position="176"/>
        <end position="281"/>
    </location>
</feature>
<gene>
    <name evidence="14" type="ORF">I312_03110</name>
</gene>
<dbReference type="SUPFAM" id="SSF103506">
    <property type="entry name" value="Mitochondrial carrier"/>
    <property type="match status" value="1"/>
</dbReference>
<feature type="region of interest" description="Disordered" evidence="12">
    <location>
        <begin position="1"/>
        <end position="51"/>
    </location>
</feature>
<organism evidence="14">
    <name type="scientific">Cryptococcus bacillisporus CA1280</name>
    <dbReference type="NCBI Taxonomy" id="1296109"/>
    <lineage>
        <taxon>Eukaryota</taxon>
        <taxon>Fungi</taxon>
        <taxon>Dikarya</taxon>
        <taxon>Basidiomycota</taxon>
        <taxon>Agaricomycotina</taxon>
        <taxon>Tremellomycetes</taxon>
        <taxon>Tremellales</taxon>
        <taxon>Cryptococcaceae</taxon>
        <taxon>Cryptococcus</taxon>
        <taxon>Cryptococcus gattii species complex</taxon>
    </lineage>
</organism>
<dbReference type="PRINTS" id="PR00926">
    <property type="entry name" value="MITOCARRIER"/>
</dbReference>
<proteinExistence type="inferred from homology"/>
<accession>A0A0D0VQ42</accession>
<evidence type="ECO:0000256" key="8">
    <source>
        <dbReference type="ARBA" id="ARBA00023128"/>
    </source>
</evidence>
<keyword evidence="3 11" id="KW-0813">Transport</keyword>
<dbReference type="EMBL" id="KN847980">
    <property type="protein sequence ID" value="KIR47350.1"/>
    <property type="molecule type" value="Genomic_DNA"/>
</dbReference>
<keyword evidence="7 13" id="KW-1133">Transmembrane helix</keyword>
<dbReference type="InterPro" id="IPR002167">
    <property type="entry name" value="GDC-like"/>
</dbReference>
<evidence type="ECO:0000256" key="2">
    <source>
        <dbReference type="ARBA" id="ARBA00006375"/>
    </source>
</evidence>
<keyword evidence="8" id="KW-0496">Mitochondrion</keyword>
<feature type="repeat" description="Solcar" evidence="10">
    <location>
        <begin position="77"/>
        <end position="168"/>
    </location>
</feature>
<evidence type="ECO:0000256" key="12">
    <source>
        <dbReference type="SAM" id="MobiDB-lite"/>
    </source>
</evidence>
<reference evidence="14" key="1">
    <citation type="submission" date="2015-01" db="EMBL/GenBank/DDBJ databases">
        <title>The Genome Sequence of Cryptococcus gattii CA1280.</title>
        <authorList>
            <consortium name="The Broad Institute Genomics Platform"/>
            <person name="Cuomo C."/>
            <person name="Litvintseva A."/>
            <person name="Chen Y."/>
            <person name="Heitman J."/>
            <person name="Sun S."/>
            <person name="Springer D."/>
            <person name="Dromer F."/>
            <person name="Young S."/>
            <person name="Zeng Q."/>
            <person name="Gargeya S."/>
            <person name="Abouelleil A."/>
            <person name="Alvarado L."/>
            <person name="Chapman S.B."/>
            <person name="Gainer-Dewar J."/>
            <person name="Goldberg J."/>
            <person name="Griggs A."/>
            <person name="Gujja S."/>
            <person name="Hansen M."/>
            <person name="Howarth C."/>
            <person name="Imamovic A."/>
            <person name="Larimer J."/>
            <person name="Murphy C."/>
            <person name="Naylor J."/>
            <person name="Pearson M."/>
            <person name="Priest M."/>
            <person name="Roberts A."/>
            <person name="Saif S."/>
            <person name="Shea T."/>
            <person name="Sykes S."/>
            <person name="Wortman J."/>
            <person name="Nusbaum C."/>
            <person name="Birren B."/>
        </authorList>
    </citation>
    <scope>NUCLEOTIDE SEQUENCE [LARGE SCALE GENOMIC DNA]</scope>
    <source>
        <strain evidence="14">CA1280</strain>
    </source>
</reference>
<comment type="subcellular location">
    <subcellularLocation>
        <location evidence="1">Mitochondrion inner membrane</location>
        <topology evidence="1">Multi-pass membrane protein</topology>
    </subcellularLocation>
</comment>
<keyword evidence="4 10" id="KW-0812">Transmembrane</keyword>
<dbReference type="PROSITE" id="PS50920">
    <property type="entry name" value="SOLCAR"/>
    <property type="match status" value="3"/>
</dbReference>
<evidence type="ECO:0000256" key="4">
    <source>
        <dbReference type="ARBA" id="ARBA00022692"/>
    </source>
</evidence>
<evidence type="ECO:0000256" key="11">
    <source>
        <dbReference type="RuleBase" id="RU000488"/>
    </source>
</evidence>
<feature type="repeat" description="Solcar" evidence="10">
    <location>
        <begin position="292"/>
        <end position="379"/>
    </location>
</feature>
<dbReference type="InterPro" id="IPR023395">
    <property type="entry name" value="MCP_dom_sf"/>
</dbReference>
<keyword evidence="5" id="KW-0677">Repeat</keyword>
<evidence type="ECO:0000256" key="3">
    <source>
        <dbReference type="ARBA" id="ARBA00022448"/>
    </source>
</evidence>
<evidence type="ECO:0000256" key="5">
    <source>
        <dbReference type="ARBA" id="ARBA00022737"/>
    </source>
</evidence>
<dbReference type="PANTHER" id="PTHR24089">
    <property type="entry name" value="SOLUTE CARRIER FAMILY 25"/>
    <property type="match status" value="1"/>
</dbReference>
<evidence type="ECO:0000256" key="6">
    <source>
        <dbReference type="ARBA" id="ARBA00022792"/>
    </source>
</evidence>
<sequence>MFIQDQPGPSSSTTSGKGKQRASTMTERSSSHGPLVHTPLEESVWPPARESERWTASASDLWRQSRERAKTDRDSWDYVLSSGIAGGIAGCVAKTSIAPLDRVKILFQTSNAEFTKYAGTPMGLLHAISVIYKTSGVRGLFQGHSVTLLRIFPYAAIKYMMYDWLERLLIGNPNQRNPQRFFLAGSASGVCSVMCTYPLELIRVRLAYQTKKSERTSFVQAIKTIYQEAKAPVNMKQSQSVSPFIRNLPLYPFYRGFSMTIMGMIPYAGVSFLTYGTLKRHAAEYIPYFGRHLTARDLACGAVAGAVSQTTSYPFEVVRRRMQVGGTLCNGGIGCREAVKRVYDARGWRGFFVGLSIGYLKVVPMTSISFATWQLMKRLMEIS</sequence>